<dbReference type="GO" id="GO:0000775">
    <property type="term" value="C:chromosome, centromeric region"/>
    <property type="evidence" value="ECO:0007669"/>
    <property type="project" value="TreeGrafter"/>
</dbReference>
<dbReference type="AlphaFoldDB" id="A0A6A6SMV9"/>
<dbReference type="GO" id="GO:0031390">
    <property type="term" value="C:Ctf18 RFC-like complex"/>
    <property type="evidence" value="ECO:0007669"/>
    <property type="project" value="InterPro"/>
</dbReference>
<accession>A0A6A6SMV9</accession>
<organism evidence="4 5">
    <name type="scientific">Lophiostoma macrostomum CBS 122681</name>
    <dbReference type="NCBI Taxonomy" id="1314788"/>
    <lineage>
        <taxon>Eukaryota</taxon>
        <taxon>Fungi</taxon>
        <taxon>Dikarya</taxon>
        <taxon>Ascomycota</taxon>
        <taxon>Pezizomycotina</taxon>
        <taxon>Dothideomycetes</taxon>
        <taxon>Pleosporomycetidae</taxon>
        <taxon>Pleosporales</taxon>
        <taxon>Lophiostomataceae</taxon>
        <taxon>Lophiostoma</taxon>
    </lineage>
</organism>
<dbReference type="InterPro" id="IPR019128">
    <property type="entry name" value="Dcc1"/>
</dbReference>
<dbReference type="OrthoDB" id="5199543at2759"/>
<reference evidence="4" key="1">
    <citation type="journal article" date="2020" name="Stud. Mycol.">
        <title>101 Dothideomycetes genomes: a test case for predicting lifestyles and emergence of pathogens.</title>
        <authorList>
            <person name="Haridas S."/>
            <person name="Albert R."/>
            <person name="Binder M."/>
            <person name="Bloem J."/>
            <person name="Labutti K."/>
            <person name="Salamov A."/>
            <person name="Andreopoulos B."/>
            <person name="Baker S."/>
            <person name="Barry K."/>
            <person name="Bills G."/>
            <person name="Bluhm B."/>
            <person name="Cannon C."/>
            <person name="Castanera R."/>
            <person name="Culley D."/>
            <person name="Daum C."/>
            <person name="Ezra D."/>
            <person name="Gonzalez J."/>
            <person name="Henrissat B."/>
            <person name="Kuo A."/>
            <person name="Liang C."/>
            <person name="Lipzen A."/>
            <person name="Lutzoni F."/>
            <person name="Magnuson J."/>
            <person name="Mondo S."/>
            <person name="Nolan M."/>
            <person name="Ohm R."/>
            <person name="Pangilinan J."/>
            <person name="Park H.-J."/>
            <person name="Ramirez L."/>
            <person name="Alfaro M."/>
            <person name="Sun H."/>
            <person name="Tritt A."/>
            <person name="Yoshinaga Y."/>
            <person name="Zwiers L.-H."/>
            <person name="Turgeon B."/>
            <person name="Goodwin S."/>
            <person name="Spatafora J."/>
            <person name="Crous P."/>
            <person name="Grigoriev I."/>
        </authorList>
    </citation>
    <scope>NUCLEOTIDE SEQUENCE</scope>
    <source>
        <strain evidence="4">CBS 122681</strain>
    </source>
</reference>
<evidence type="ECO:0000256" key="2">
    <source>
        <dbReference type="ARBA" id="ARBA00022705"/>
    </source>
</evidence>
<dbReference type="Pfam" id="PF09724">
    <property type="entry name" value="Dcc1"/>
    <property type="match status" value="1"/>
</dbReference>
<keyword evidence="5" id="KW-1185">Reference proteome</keyword>
<dbReference type="Proteomes" id="UP000799324">
    <property type="component" value="Unassembled WGS sequence"/>
</dbReference>
<dbReference type="GO" id="GO:0000785">
    <property type="term" value="C:chromatin"/>
    <property type="evidence" value="ECO:0007669"/>
    <property type="project" value="TreeGrafter"/>
</dbReference>
<evidence type="ECO:0000256" key="1">
    <source>
        <dbReference type="ARBA" id="ARBA00007017"/>
    </source>
</evidence>
<feature type="region of interest" description="Disordered" evidence="3">
    <location>
        <begin position="309"/>
        <end position="345"/>
    </location>
</feature>
<proteinExistence type="inferred from homology"/>
<dbReference type="GO" id="GO:0006260">
    <property type="term" value="P:DNA replication"/>
    <property type="evidence" value="ECO:0007669"/>
    <property type="project" value="UniProtKB-KW"/>
</dbReference>
<dbReference type="EMBL" id="MU004501">
    <property type="protein sequence ID" value="KAF2649225.1"/>
    <property type="molecule type" value="Genomic_DNA"/>
</dbReference>
<evidence type="ECO:0000256" key="3">
    <source>
        <dbReference type="SAM" id="MobiDB-lite"/>
    </source>
</evidence>
<keyword evidence="2" id="KW-0235">DNA replication</keyword>
<comment type="similarity">
    <text evidence="1">Belongs to the DCC1 family.</text>
</comment>
<dbReference type="PANTHER" id="PTHR13395">
    <property type="entry name" value="SISTER CHROMATID COHESION PROTEIN DCC1-RELATED"/>
    <property type="match status" value="1"/>
</dbReference>
<name>A0A6A6SMV9_9PLEO</name>
<evidence type="ECO:0000313" key="5">
    <source>
        <dbReference type="Proteomes" id="UP000799324"/>
    </source>
</evidence>
<dbReference type="PANTHER" id="PTHR13395:SF6">
    <property type="entry name" value="SISTER CHROMATID COHESION PROTEIN DCC1"/>
    <property type="match status" value="1"/>
</dbReference>
<evidence type="ECO:0000313" key="4">
    <source>
        <dbReference type="EMBL" id="KAF2649225.1"/>
    </source>
</evidence>
<sequence>MATQQDEGDVPFSVAHDMQQFRLLELPPEIVELIESANPPALSIKSRVPSTTPNASNASAAHAVLCTANKTFQLRQVQTSNSLFVTQPVLESHNNEIPTPTTRAIASCAVTLELHPSDENPRIYLEEALPLYDIVDGEVEAAGNGKNKASIFADVPVSDGQAERCWSELVAFEFSGSSYRPSANTLSQIWKSINAAAVAEGIKLDSQFLADDMTKVADEEGYPVALVQALLKRRLSTDNQDINGPWACLDRPRTVQFVGQMLLEARRESDDYLTAGFLDTWKDGLPEAWRGDAVLKVIDGKYELPSSTTIRAKARSGTSSKEDNTASKGSSSRKWHAKFGRARKK</sequence>
<protein>
    <submittedName>
        <fullName evidence="4">Sister chromatid cohesion protein-like protein Dcc1</fullName>
    </submittedName>
</protein>
<feature type="compositionally biased region" description="Basic residues" evidence="3">
    <location>
        <begin position="331"/>
        <end position="345"/>
    </location>
</feature>
<dbReference type="GO" id="GO:0034088">
    <property type="term" value="P:maintenance of mitotic sister chromatid cohesion"/>
    <property type="evidence" value="ECO:0007669"/>
    <property type="project" value="TreeGrafter"/>
</dbReference>
<gene>
    <name evidence="4" type="ORF">K491DRAFT_708289</name>
</gene>